<dbReference type="Pfam" id="PF08486">
    <property type="entry name" value="SpoIID"/>
    <property type="match status" value="1"/>
</dbReference>
<dbReference type="OrthoDB" id="9794671at2"/>
<comment type="caution">
    <text evidence="2">The sequence shown here is derived from an EMBL/GenBank/DDBJ whole genome shotgun (WGS) entry which is preliminary data.</text>
</comment>
<dbReference type="InterPro" id="IPR013693">
    <property type="entry name" value="SpoIID/LytB_N"/>
</dbReference>
<evidence type="ECO:0000313" key="3">
    <source>
        <dbReference type="Proteomes" id="UP000292459"/>
    </source>
</evidence>
<evidence type="ECO:0000259" key="1">
    <source>
        <dbReference type="Pfam" id="PF08486"/>
    </source>
</evidence>
<reference evidence="2 3" key="1">
    <citation type="submission" date="2018-11" db="EMBL/GenBank/DDBJ databases">
        <title>Whole genome sequencing of an environmental sample.</title>
        <authorList>
            <person name="Sarangi A.N."/>
            <person name="Singh D."/>
            <person name="Tripathy S."/>
        </authorList>
    </citation>
    <scope>NUCLEOTIDE SEQUENCE [LARGE SCALE GENOMIC DNA]</scope>
    <source>
        <strain evidence="2 3">Lakshadweep</strain>
    </source>
</reference>
<protein>
    <submittedName>
        <fullName evidence="2">SpoIID/LytB domain-containing protein</fullName>
    </submittedName>
</protein>
<dbReference type="Proteomes" id="UP000292459">
    <property type="component" value="Unassembled WGS sequence"/>
</dbReference>
<keyword evidence="3" id="KW-1185">Reference proteome</keyword>
<dbReference type="InterPro" id="IPR051922">
    <property type="entry name" value="Bact_Sporulation_Assoc"/>
</dbReference>
<dbReference type="EMBL" id="QVFV01000009">
    <property type="protein sequence ID" value="RZM75311.1"/>
    <property type="molecule type" value="Genomic_DNA"/>
</dbReference>
<name>A0A4Q7E1W1_9CYAN</name>
<dbReference type="NCBIfam" id="TIGR02669">
    <property type="entry name" value="SpoIID_LytB"/>
    <property type="match status" value="1"/>
</dbReference>
<dbReference type="RefSeq" id="WP_084607178.1">
    <property type="nucleotide sequence ID" value="NZ_QVFV01000009.1"/>
</dbReference>
<dbReference type="GO" id="GO:0030288">
    <property type="term" value="C:outer membrane-bounded periplasmic space"/>
    <property type="evidence" value="ECO:0007669"/>
    <property type="project" value="TreeGrafter"/>
</dbReference>
<accession>A0A4Q7E1W1</accession>
<dbReference type="InterPro" id="IPR013486">
    <property type="entry name" value="SpoIID/LytB"/>
</dbReference>
<sequence length="384" mass="41652">MAYLKASADAVVPIWWTAFCQLLPKGGLTVFAWLLCCLPALALEMRIAIQEGASQVVVGTSNTGTIRNQQGQHIAQVPEGRSLTVAAQGAQVKAADSVGSSFWVEPGANGYVFIGDRWYRGRVLVMSNGSGVTAINYVDLEQYLYSVVGSEMPASWPLEALKAQAVAARSFALHRRNQSRSPYYDVGSTTAYQVYGGLADETQSTQAAVEGTRSQVLTYGGQVIEAVFHSSSGGHTENVEDIWSQPLPYLRGVQDFDAGAPVFEWVRTFSSDEFSRLMPDVGRLISALPQRTTPQGRVREILVEGDRGARTFTGNDFRNALGLRSTLFSISVAGGQVQVRGRGFGHGIGMSQWGAHNMAQQGYTYQQILGHYYQGAQLALIEAH</sequence>
<dbReference type="PANTHER" id="PTHR30032:SF4">
    <property type="entry name" value="AMIDASE ENHANCER"/>
    <property type="match status" value="1"/>
</dbReference>
<gene>
    <name evidence="2" type="ORF">DYY88_21985</name>
</gene>
<organism evidence="2 3">
    <name type="scientific">Leptolyngbya iicbica LK</name>
    <dbReference type="NCBI Taxonomy" id="2294035"/>
    <lineage>
        <taxon>Bacteria</taxon>
        <taxon>Bacillati</taxon>
        <taxon>Cyanobacteriota</taxon>
        <taxon>Cyanophyceae</taxon>
        <taxon>Leptolyngbyales</taxon>
        <taxon>Leptolyngbyaceae</taxon>
        <taxon>Leptolyngbya group</taxon>
        <taxon>Leptolyngbya</taxon>
        <taxon>Leptolyngbya iicbica</taxon>
    </lineage>
</organism>
<dbReference type="AlphaFoldDB" id="A0A4Q7E1W1"/>
<proteinExistence type="predicted"/>
<dbReference type="GO" id="GO:0030435">
    <property type="term" value="P:sporulation resulting in formation of a cellular spore"/>
    <property type="evidence" value="ECO:0007669"/>
    <property type="project" value="InterPro"/>
</dbReference>
<dbReference type="PANTHER" id="PTHR30032">
    <property type="entry name" value="N-ACETYLMURAMOYL-L-ALANINE AMIDASE-RELATED"/>
    <property type="match status" value="1"/>
</dbReference>
<feature type="domain" description="Sporulation stage II protein D amidase enhancer LytB N-terminal" evidence="1">
    <location>
        <begin position="130"/>
        <end position="219"/>
    </location>
</feature>
<evidence type="ECO:0000313" key="2">
    <source>
        <dbReference type="EMBL" id="RZM75311.1"/>
    </source>
</evidence>